<feature type="compositionally biased region" description="Basic and acidic residues" evidence="3">
    <location>
        <begin position="276"/>
        <end position="290"/>
    </location>
</feature>
<dbReference type="SUPFAM" id="SSF57903">
    <property type="entry name" value="FYVE/PHD zinc finger"/>
    <property type="match status" value="1"/>
</dbReference>
<evidence type="ECO:0000256" key="3">
    <source>
        <dbReference type="SAM" id="MobiDB-lite"/>
    </source>
</evidence>
<comment type="caution">
    <text evidence="5">The sequence shown here is derived from an EMBL/GenBank/DDBJ whole genome shotgun (WGS) entry which is preliminary data.</text>
</comment>
<evidence type="ECO:0000259" key="4">
    <source>
        <dbReference type="PROSITE" id="PS50172"/>
    </source>
</evidence>
<dbReference type="InterPro" id="IPR013083">
    <property type="entry name" value="Znf_RING/FYVE/PHD"/>
</dbReference>
<feature type="compositionally biased region" description="Polar residues" evidence="3">
    <location>
        <begin position="447"/>
        <end position="457"/>
    </location>
</feature>
<feature type="region of interest" description="Disordered" evidence="3">
    <location>
        <begin position="208"/>
        <end position="341"/>
    </location>
</feature>
<keyword evidence="1" id="KW-0479">Metal-binding</keyword>
<dbReference type="PANTHER" id="PTHR47181:SF6">
    <property type="entry name" value="BRCT DOMAIN-CONTAINING PROTEIN"/>
    <property type="match status" value="1"/>
</dbReference>
<accession>A0A811NGL7</accession>
<feature type="compositionally biased region" description="Low complexity" evidence="3">
    <location>
        <begin position="220"/>
        <end position="231"/>
    </location>
</feature>
<feature type="compositionally biased region" description="Basic residues" evidence="3">
    <location>
        <begin position="689"/>
        <end position="698"/>
    </location>
</feature>
<dbReference type="CDD" id="cd17738">
    <property type="entry name" value="BRCT_TopBP1_rpt7"/>
    <property type="match status" value="1"/>
</dbReference>
<evidence type="ECO:0000256" key="2">
    <source>
        <dbReference type="ARBA" id="ARBA00022833"/>
    </source>
</evidence>
<dbReference type="InterPro" id="IPR011011">
    <property type="entry name" value="Znf_FYVE_PHD"/>
</dbReference>
<evidence type="ECO:0000313" key="5">
    <source>
        <dbReference type="EMBL" id="CAD6222359.1"/>
    </source>
</evidence>
<dbReference type="Pfam" id="PF16770">
    <property type="entry name" value="RTT107_BRCT_5"/>
    <property type="match status" value="1"/>
</dbReference>
<feature type="compositionally biased region" description="Polar residues" evidence="3">
    <location>
        <begin position="804"/>
        <end position="828"/>
    </location>
</feature>
<evidence type="ECO:0000313" key="6">
    <source>
        <dbReference type="Proteomes" id="UP000604825"/>
    </source>
</evidence>
<feature type="compositionally biased region" description="Polar residues" evidence="3">
    <location>
        <begin position="543"/>
        <end position="553"/>
    </location>
</feature>
<feature type="compositionally biased region" description="Basic and acidic residues" evidence="3">
    <location>
        <begin position="992"/>
        <end position="1007"/>
    </location>
</feature>
<feature type="compositionally biased region" description="Basic and acidic residues" evidence="3">
    <location>
        <begin position="721"/>
        <end position="736"/>
    </location>
</feature>
<sequence length="1372" mass="149836">MPPHCPEEDADAHLFSGVRFVLHGFDQVSASQYRLEIERCGGVHVGGLDGDCTHVIVSNTLYDDPVCVAARKAGKKVVVDQWVEDSFELGELADADRVLYAPVRDFKGIPGCDKLHICLTGYQKNWRDDIMKMVSLMGANFSKSLAANIITHLICYKFEGDKYELAKQVNIKLVNHRWLEECLKAWEILPVDHYTKSGLEVEIMEAQAKDSEDEAEDAGRGSSSSRHIGSRTPIREIRSKSHVDSAVHAPSGGPTISASNVVGATGKHLGTPEQIMKADDVSTKSPDIRADSGSAPDTKCAATSVDHGAIKSTHSRIYHSENDEAPADQASRDEAKDDHRRELDTRASTLNTPSVHKSIALTIPADNIENTDGNCFHGSSQINVNNDLQSISSEENFSKKILHSKDLSRKVDQKDDGHVPDPKPNISQSSVEENLNTCGFNPRLEGNSASRNDQTLGYSRRRSSKSVSPKVTKHVDRSGGGLAHRRKSILSSVSSKAPNEAPDSGSGISSSPFSGKESALEAAASNVGRSPTESTKVDGHVNSGPTMNSTEKQMSGCKGHLLSYRRTSLKRVSSAEVEKLHENSANDKNMGAPDVVKTPALHKATTEERCNISPSVSSEVRKESLGVHQNRDAEMTDAQRVSKIEAAAPCSKPDKEVSCQNLGEDPKDVPVNKITDEHGAFPSKVSTSRVRKAGSKRSRNVDSKAAGEFVNSKSEVAPSKPNHDKVSSHENMEAQQREGCCSPNAAENTPSSLAEALNTKSRNEVLTSSHGPNRKTNESLVVSKAESVNMTLQRNKKGNRRKLSNTSSADENQRSSSRTVPNSKSSNLVAKGSRTADVNISDSPTVDDETETLPSNSSFNEAVPPGNGDENYKRLSSSASADDPETCTANRVPNNRIRKVVAKRKLSAVQNHKSSSEPCKTAKVLVSEDKVVSPARAVQSSRNANKVTVDKDLQNTDEGRTNDTVGSFCKDATEERSKDMQSSKTRSNRRQKVADLVDGSTDHDKENIPVSSNFTSNTKCGKNSKSSKSTTKALQSSKAVLDENSMIKRNDYGTLNVPEPTWFILSGHRLLRKEYRTILRRLRGRVCRDSHHWSFQATHLVTTELRRTEKFFAAAAAGRWILKPDYLTACNEAGKFLEEEPFEWHGQGLNIGDTISLDAPRKWRQLKQRTGYGAFYGMQVIIYGECIAPTLDTLKRTIRSGDGTILATSPPYTRFLKSSVDFAVVSAGMPSVDAWVQEFMRHNIPCISADYLVEYVCKPGHPLSKHVLFNMHDLAERSLQKLLKNQEDAIAMDAEPESCSACGSNNRERLMLMCGGGEGNQVGCGVRVHADCCNPPVEGCGGGDWLCDRCDQQKSAKKAKKTAAKSRVLKHR</sequence>
<dbReference type="Gene3D" id="3.40.50.10190">
    <property type="entry name" value="BRCT domain"/>
    <property type="match status" value="4"/>
</dbReference>
<proteinExistence type="predicted"/>
<dbReference type="Proteomes" id="UP000604825">
    <property type="component" value="Unassembled WGS sequence"/>
</dbReference>
<feature type="compositionally biased region" description="Basic and acidic residues" evidence="3">
    <location>
        <begin position="233"/>
        <end position="245"/>
    </location>
</feature>
<dbReference type="PROSITE" id="PS50172">
    <property type="entry name" value="BRCT"/>
    <property type="match status" value="3"/>
</dbReference>
<gene>
    <name evidence="5" type="ORF">NCGR_LOCUS15061</name>
</gene>
<feature type="region of interest" description="Disordered" evidence="3">
    <location>
        <begin position="954"/>
        <end position="1037"/>
    </location>
</feature>
<feature type="domain" description="BRCT" evidence="4">
    <location>
        <begin position="115"/>
        <end position="196"/>
    </location>
</feature>
<keyword evidence="1" id="KW-0863">Zinc-finger</keyword>
<feature type="compositionally biased region" description="Basic and acidic residues" evidence="3">
    <location>
        <begin position="971"/>
        <end position="981"/>
    </location>
</feature>
<dbReference type="SUPFAM" id="SSF52113">
    <property type="entry name" value="BRCT domain"/>
    <property type="match status" value="3"/>
</dbReference>
<dbReference type="InterPro" id="IPR001357">
    <property type="entry name" value="BRCT_dom"/>
</dbReference>
<feature type="compositionally biased region" description="Basic and acidic residues" evidence="3">
    <location>
        <begin position="406"/>
        <end position="421"/>
    </location>
</feature>
<feature type="domain" description="BRCT" evidence="4">
    <location>
        <begin position="1072"/>
        <end position="1144"/>
    </location>
</feature>
<feature type="compositionally biased region" description="Low complexity" evidence="3">
    <location>
        <begin position="504"/>
        <end position="517"/>
    </location>
</feature>
<dbReference type="SMART" id="SM00292">
    <property type="entry name" value="BRCT"/>
    <property type="match status" value="4"/>
</dbReference>
<feature type="compositionally biased region" description="Low complexity" evidence="3">
    <location>
        <begin position="1015"/>
        <end position="1037"/>
    </location>
</feature>
<dbReference type="Pfam" id="PF00533">
    <property type="entry name" value="BRCT"/>
    <property type="match status" value="1"/>
</dbReference>
<feature type="region of interest" description="Disordered" evidence="3">
    <location>
        <begin position="406"/>
        <end position="556"/>
    </location>
</feature>
<feature type="compositionally biased region" description="Basic residues" evidence="3">
    <location>
        <begin position="794"/>
        <end position="803"/>
    </location>
</feature>
<feature type="compositionally biased region" description="Basic and acidic residues" evidence="3">
    <location>
        <begin position="330"/>
        <end position="341"/>
    </location>
</feature>
<dbReference type="GO" id="GO:0008270">
    <property type="term" value="F:zinc ion binding"/>
    <property type="evidence" value="ECO:0007669"/>
    <property type="project" value="UniProtKB-KW"/>
</dbReference>
<keyword evidence="6" id="KW-1185">Reference proteome</keyword>
<feature type="compositionally biased region" description="Polar residues" evidence="3">
    <location>
        <begin position="425"/>
        <end position="439"/>
    </location>
</feature>
<dbReference type="PANTHER" id="PTHR47181">
    <property type="entry name" value="BRCA1 C TERMINUS DOMAIN CONTAINING PROTEIN, EXPRESSED"/>
    <property type="match status" value="1"/>
</dbReference>
<evidence type="ECO:0000256" key="1">
    <source>
        <dbReference type="ARBA" id="ARBA00022771"/>
    </source>
</evidence>
<dbReference type="Gene3D" id="3.30.40.10">
    <property type="entry name" value="Zinc/RING finger domain, C3HC4 (zinc finger)"/>
    <property type="match status" value="1"/>
</dbReference>
<feature type="compositionally biased region" description="Basic and acidic residues" evidence="3">
    <location>
        <begin position="619"/>
        <end position="634"/>
    </location>
</feature>
<name>A0A811NGL7_9POAL</name>
<feature type="region of interest" description="Disordered" evidence="3">
    <location>
        <begin position="615"/>
        <end position="637"/>
    </location>
</feature>
<dbReference type="EMBL" id="CAJGYO010000004">
    <property type="protein sequence ID" value="CAD6222359.1"/>
    <property type="molecule type" value="Genomic_DNA"/>
</dbReference>
<feature type="domain" description="BRCT" evidence="4">
    <location>
        <begin position="10"/>
        <end position="100"/>
    </location>
</feature>
<feature type="compositionally biased region" description="Polar residues" evidence="3">
    <location>
        <begin position="762"/>
        <end position="771"/>
    </location>
</feature>
<dbReference type="Pfam" id="PF12738">
    <property type="entry name" value="PTCB-BRCT"/>
    <property type="match status" value="1"/>
</dbReference>
<feature type="region of interest" description="Disordered" evidence="3">
    <location>
        <begin position="762"/>
        <end position="894"/>
    </location>
</feature>
<dbReference type="InterPro" id="IPR036420">
    <property type="entry name" value="BRCT_dom_sf"/>
</dbReference>
<feature type="compositionally biased region" description="Basic and acidic residues" evidence="3">
    <location>
        <begin position="664"/>
        <end position="679"/>
    </location>
</feature>
<dbReference type="InterPro" id="IPR044254">
    <property type="entry name" value="At4g02110-like"/>
</dbReference>
<keyword evidence="2" id="KW-0862">Zinc</keyword>
<feature type="region of interest" description="Disordered" evidence="3">
    <location>
        <begin position="649"/>
        <end position="750"/>
    </location>
</feature>
<protein>
    <recommendedName>
        <fullName evidence="4">BRCT domain-containing protein</fullName>
    </recommendedName>
</protein>
<reference evidence="5" key="1">
    <citation type="submission" date="2020-10" db="EMBL/GenBank/DDBJ databases">
        <authorList>
            <person name="Han B."/>
            <person name="Lu T."/>
            <person name="Zhao Q."/>
            <person name="Huang X."/>
            <person name="Zhao Y."/>
        </authorList>
    </citation>
    <scope>NUCLEOTIDE SEQUENCE</scope>
</reference>
<organism evidence="5 6">
    <name type="scientific">Miscanthus lutarioriparius</name>
    <dbReference type="NCBI Taxonomy" id="422564"/>
    <lineage>
        <taxon>Eukaryota</taxon>
        <taxon>Viridiplantae</taxon>
        <taxon>Streptophyta</taxon>
        <taxon>Embryophyta</taxon>
        <taxon>Tracheophyta</taxon>
        <taxon>Spermatophyta</taxon>
        <taxon>Magnoliopsida</taxon>
        <taxon>Liliopsida</taxon>
        <taxon>Poales</taxon>
        <taxon>Poaceae</taxon>
        <taxon>PACMAD clade</taxon>
        <taxon>Panicoideae</taxon>
        <taxon>Andropogonodae</taxon>
        <taxon>Andropogoneae</taxon>
        <taxon>Saccharinae</taxon>
        <taxon>Miscanthus</taxon>
    </lineage>
</organism>
<dbReference type="OrthoDB" id="1935339at2759"/>